<gene>
    <name evidence="1" type="ORF">EZS28_056094</name>
</gene>
<dbReference type="AlphaFoldDB" id="A0A5J4PQZ7"/>
<proteinExistence type="predicted"/>
<name>A0A5J4PQZ7_9EUKA</name>
<reference evidence="1 2" key="1">
    <citation type="submission" date="2019-03" db="EMBL/GenBank/DDBJ databases">
        <title>Single cell metagenomics reveals metabolic interactions within the superorganism composed of flagellate Streblomastix strix and complex community of Bacteroidetes bacteria on its surface.</title>
        <authorList>
            <person name="Treitli S.C."/>
            <person name="Kolisko M."/>
            <person name="Husnik F."/>
            <person name="Keeling P."/>
            <person name="Hampl V."/>
        </authorList>
    </citation>
    <scope>NUCLEOTIDE SEQUENCE [LARGE SCALE GENOMIC DNA]</scope>
    <source>
        <strain evidence="1">ST1C</strain>
    </source>
</reference>
<accession>A0A5J4PQZ7</accession>
<feature type="non-terminal residue" evidence="1">
    <location>
        <position position="183"/>
    </location>
</feature>
<protein>
    <submittedName>
        <fullName evidence="1">Uncharacterized protein</fullName>
    </submittedName>
</protein>
<comment type="caution">
    <text evidence="1">The sequence shown here is derived from an EMBL/GenBank/DDBJ whole genome shotgun (WGS) entry which is preliminary data.</text>
</comment>
<feature type="non-terminal residue" evidence="1">
    <location>
        <position position="1"/>
    </location>
</feature>
<evidence type="ECO:0000313" key="2">
    <source>
        <dbReference type="Proteomes" id="UP000324800"/>
    </source>
</evidence>
<dbReference type="EMBL" id="SNRW01049164">
    <property type="protein sequence ID" value="KAA6311602.1"/>
    <property type="molecule type" value="Genomic_DNA"/>
</dbReference>
<dbReference type="Proteomes" id="UP000324800">
    <property type="component" value="Unassembled WGS sequence"/>
</dbReference>
<sequence length="183" mass="20354">GWGGAVYIDIQYNPSTLTATNFQLTDLSFTNCIASGAGNNLHILSDDTTAIGNQIKTGFLLTVKDLFDPPHIISDLYTNDDYRFDYMGINRSILNDNPGTIDLDLHDPLFKQFFVTIVPNPSYIDGINGQDNKFCGIQSSMCKLFPAPEAMQFVNERSVNWKFVAVKVDGLYYISIQTAPPQP</sequence>
<evidence type="ECO:0000313" key="1">
    <source>
        <dbReference type="EMBL" id="KAA6311602.1"/>
    </source>
</evidence>
<organism evidence="1 2">
    <name type="scientific">Streblomastix strix</name>
    <dbReference type="NCBI Taxonomy" id="222440"/>
    <lineage>
        <taxon>Eukaryota</taxon>
        <taxon>Metamonada</taxon>
        <taxon>Preaxostyla</taxon>
        <taxon>Oxymonadida</taxon>
        <taxon>Streblomastigidae</taxon>
        <taxon>Streblomastix</taxon>
    </lineage>
</organism>